<name>A0AAD8ZXE3_9PEZI</name>
<comment type="caution">
    <text evidence="6">The sequence shown here is derived from an EMBL/GenBank/DDBJ whole genome shotgun (WGS) entry which is preliminary data.</text>
</comment>
<keyword evidence="3" id="KW-0479">Metal-binding</keyword>
<sequence length="143" mass="15322">MNFDDSDADSVASGASRASVSSARDCIIVAVDPEDLAVACTEESVFILTSKLYNTRVSIEELITFAIVGSSATESTMSYNVSCLSALMRGVVYDGVPFDMQVRDIPRPVVLSENEVVVRVTTAAICGSDLHVYRGYMGGNPPW</sequence>
<dbReference type="AlphaFoldDB" id="A0AAD8ZXE3"/>
<dbReference type="PANTHER" id="PTHR42813">
    <property type="entry name" value="ZINC-TYPE ALCOHOL DEHYDROGENASE-LIKE"/>
    <property type="match status" value="1"/>
</dbReference>
<dbReference type="EMBL" id="JAQOWY010001274">
    <property type="protein sequence ID" value="KAK1837441.1"/>
    <property type="molecule type" value="Genomic_DNA"/>
</dbReference>
<evidence type="ECO:0000256" key="2">
    <source>
        <dbReference type="ARBA" id="ARBA00008072"/>
    </source>
</evidence>
<evidence type="ECO:0000256" key="1">
    <source>
        <dbReference type="ARBA" id="ARBA00001947"/>
    </source>
</evidence>
<evidence type="ECO:0000313" key="6">
    <source>
        <dbReference type="EMBL" id="KAK1837441.1"/>
    </source>
</evidence>
<keyword evidence="4" id="KW-0862">Zinc</keyword>
<evidence type="ECO:0000256" key="3">
    <source>
        <dbReference type="ARBA" id="ARBA00022723"/>
    </source>
</evidence>
<feature type="non-terminal residue" evidence="6">
    <location>
        <position position="143"/>
    </location>
</feature>
<dbReference type="Gene3D" id="3.90.180.10">
    <property type="entry name" value="Medium-chain alcohol dehydrogenases, catalytic domain"/>
    <property type="match status" value="1"/>
</dbReference>
<keyword evidence="7" id="KW-1185">Reference proteome</keyword>
<reference evidence="6" key="1">
    <citation type="submission" date="2023-01" db="EMBL/GenBank/DDBJ databases">
        <title>Colletotrichum chrysophilum M932 genome sequence.</title>
        <authorList>
            <person name="Baroncelli R."/>
        </authorList>
    </citation>
    <scope>NUCLEOTIDE SEQUENCE</scope>
    <source>
        <strain evidence="6">M932</strain>
    </source>
</reference>
<evidence type="ECO:0000256" key="5">
    <source>
        <dbReference type="ARBA" id="ARBA00023027"/>
    </source>
</evidence>
<keyword evidence="5" id="KW-0520">NAD</keyword>
<comment type="similarity">
    <text evidence="2">Belongs to the zinc-containing alcohol dehydrogenase family.</text>
</comment>
<evidence type="ECO:0000256" key="4">
    <source>
        <dbReference type="ARBA" id="ARBA00022833"/>
    </source>
</evidence>
<dbReference type="GO" id="GO:0046872">
    <property type="term" value="F:metal ion binding"/>
    <property type="evidence" value="ECO:0007669"/>
    <property type="project" value="UniProtKB-KW"/>
</dbReference>
<organism evidence="6 7">
    <name type="scientific">Colletotrichum chrysophilum</name>
    <dbReference type="NCBI Taxonomy" id="1836956"/>
    <lineage>
        <taxon>Eukaryota</taxon>
        <taxon>Fungi</taxon>
        <taxon>Dikarya</taxon>
        <taxon>Ascomycota</taxon>
        <taxon>Pezizomycotina</taxon>
        <taxon>Sordariomycetes</taxon>
        <taxon>Hypocreomycetidae</taxon>
        <taxon>Glomerellales</taxon>
        <taxon>Glomerellaceae</taxon>
        <taxon>Colletotrichum</taxon>
        <taxon>Colletotrichum gloeosporioides species complex</taxon>
    </lineage>
</organism>
<accession>A0AAD8ZXE3</accession>
<protein>
    <submittedName>
        <fullName evidence="6">Alcohol dehydrogenase-like domain-containing protein</fullName>
    </submittedName>
</protein>
<evidence type="ECO:0000313" key="7">
    <source>
        <dbReference type="Proteomes" id="UP001243330"/>
    </source>
</evidence>
<comment type="cofactor">
    <cofactor evidence="1">
        <name>Zn(2+)</name>
        <dbReference type="ChEBI" id="CHEBI:29105"/>
    </cofactor>
</comment>
<dbReference type="InterPro" id="IPR011032">
    <property type="entry name" value="GroES-like_sf"/>
</dbReference>
<gene>
    <name evidence="6" type="ORF">CCHR01_19937</name>
</gene>
<dbReference type="SUPFAM" id="SSF50129">
    <property type="entry name" value="GroES-like"/>
    <property type="match status" value="1"/>
</dbReference>
<dbReference type="Proteomes" id="UP001243330">
    <property type="component" value="Unassembled WGS sequence"/>
</dbReference>
<dbReference type="PANTHER" id="PTHR42813:SF3">
    <property type="entry name" value="GLUTATHIONE-INDEPENDENT FORMALDEHYDE DEHYDROGENASE"/>
    <property type="match status" value="1"/>
</dbReference>
<proteinExistence type="inferred from homology"/>